<proteinExistence type="predicted"/>
<gene>
    <name evidence="1" type="ORF">HYPBUDRAFT_101099</name>
</gene>
<evidence type="ECO:0000313" key="2">
    <source>
        <dbReference type="Proteomes" id="UP000095085"/>
    </source>
</evidence>
<name>A0A1E4RQK6_9ASCO</name>
<dbReference type="PANTHER" id="PTHR28094:SF1">
    <property type="entry name" value="MEIOTICALLY UP-REGULATED GENE 113 PROTEIN"/>
    <property type="match status" value="1"/>
</dbReference>
<dbReference type="InterPro" id="IPR053006">
    <property type="entry name" value="Meiosis_regulatory"/>
</dbReference>
<dbReference type="EMBL" id="KV454538">
    <property type="protein sequence ID" value="ODV69574.1"/>
    <property type="molecule type" value="Genomic_DNA"/>
</dbReference>
<protein>
    <submittedName>
        <fullName evidence="1">DUF1766-domain-containing protein</fullName>
    </submittedName>
</protein>
<reference evidence="2" key="1">
    <citation type="submission" date="2016-05" db="EMBL/GenBank/DDBJ databases">
        <title>Comparative genomics of biotechnologically important yeasts.</title>
        <authorList>
            <consortium name="DOE Joint Genome Institute"/>
            <person name="Riley R."/>
            <person name="Haridas S."/>
            <person name="Wolfe K.H."/>
            <person name="Lopes M.R."/>
            <person name="Hittinger C.T."/>
            <person name="Goker M."/>
            <person name="Salamov A."/>
            <person name="Wisecaver J."/>
            <person name="Long T.M."/>
            <person name="Aerts A.L."/>
            <person name="Barry K."/>
            <person name="Choi C."/>
            <person name="Clum A."/>
            <person name="Coughlan A.Y."/>
            <person name="Deshpande S."/>
            <person name="Douglass A.P."/>
            <person name="Hanson S.J."/>
            <person name="Klenk H.-P."/>
            <person name="Labutti K."/>
            <person name="Lapidus A."/>
            <person name="Lindquist E."/>
            <person name="Lipzen A."/>
            <person name="Meier-Kolthoff J.P."/>
            <person name="Ohm R.A."/>
            <person name="Otillar R.P."/>
            <person name="Pangilinan J."/>
            <person name="Peng Y."/>
            <person name="Rokas A."/>
            <person name="Rosa C.A."/>
            <person name="Scheuner C."/>
            <person name="Sibirny A.A."/>
            <person name="Slot J.C."/>
            <person name="Stielow J.B."/>
            <person name="Sun H."/>
            <person name="Kurtzman C.P."/>
            <person name="Blackwell M."/>
            <person name="Grigoriev I.V."/>
            <person name="Jeffries T.W."/>
        </authorList>
    </citation>
    <scope>NUCLEOTIDE SEQUENCE [LARGE SCALE GENOMIC DNA]</scope>
    <source>
        <strain evidence="2">NRRL Y-1933</strain>
    </source>
</reference>
<dbReference type="PANTHER" id="PTHR28094">
    <property type="entry name" value="MEIOTICALLY UP-REGULATED GENE 113 PROTEIN"/>
    <property type="match status" value="1"/>
</dbReference>
<accession>A0A1E4RQK6</accession>
<dbReference type="OrthoDB" id="4074785at2759"/>
<dbReference type="GeneID" id="30992645"/>
<organism evidence="1 2">
    <name type="scientific">Hyphopichia burtonii NRRL Y-1933</name>
    <dbReference type="NCBI Taxonomy" id="984485"/>
    <lineage>
        <taxon>Eukaryota</taxon>
        <taxon>Fungi</taxon>
        <taxon>Dikarya</taxon>
        <taxon>Ascomycota</taxon>
        <taxon>Saccharomycotina</taxon>
        <taxon>Pichiomycetes</taxon>
        <taxon>Debaryomycetaceae</taxon>
        <taxon>Hyphopichia</taxon>
    </lineage>
</organism>
<dbReference type="AlphaFoldDB" id="A0A1E4RQK6"/>
<evidence type="ECO:0000313" key="1">
    <source>
        <dbReference type="EMBL" id="ODV69574.1"/>
    </source>
</evidence>
<sequence>MTTDSKEKSGSYTPYQYQCCGLTQKGVRCKKKVRGSRDYCHYHQDQANNLLGRINGKLHEKVSEAFHERPLASEPVLAYSHKPSNTNSPKHHNKPGYIYVYTLTSLIENEKKNNELWLKVRNIPNTSSKDKDKWLPFDYRKHPYTLIKVGMTTQTVEKRLQQWENQCQHGLTCLIPNLHNSGLNKSVLSSSMDRFGPLFSSTSDQYKTLRVRDQGFYAPNSILQAETQIHQILRDKYGSGDVLCTACKKNTKTVEEAEHASKLLRLFKKHKQESFKKGTYNIHVEWFLIPKLDLEYVYRVIDTTCLQYYF</sequence>
<dbReference type="RefSeq" id="XP_020078641.1">
    <property type="nucleotide sequence ID" value="XM_020218095.1"/>
</dbReference>
<dbReference type="Proteomes" id="UP000095085">
    <property type="component" value="Unassembled WGS sequence"/>
</dbReference>
<keyword evidence="2" id="KW-1185">Reference proteome</keyword>